<sequence>MARYLFLISFALFTSLSFATEIYRSTDQYGNTVFSDKAPKNSSPVELPPINTTPATEVSDTPTRQASKVTAAHSNRITIQSPANGAIIANGRLPTTVRASTKDAVDPSLRIVFELDGKTLSSSSSTQHTIPRLSRGPHRISVSLIDQNSKTLSKDAVDIMVYHPGN</sequence>
<dbReference type="Pfam" id="PF13511">
    <property type="entry name" value="DUF4124"/>
    <property type="match status" value="1"/>
</dbReference>
<dbReference type="AlphaFoldDB" id="A0A127M1G6"/>
<evidence type="ECO:0000256" key="2">
    <source>
        <dbReference type="SAM" id="SignalP"/>
    </source>
</evidence>
<evidence type="ECO:0000313" key="5">
    <source>
        <dbReference type="Proteomes" id="UP000074119"/>
    </source>
</evidence>
<protein>
    <recommendedName>
        <fullName evidence="3">DUF4124 domain-containing protein</fullName>
    </recommendedName>
</protein>
<dbReference type="InterPro" id="IPR013783">
    <property type="entry name" value="Ig-like_fold"/>
</dbReference>
<feature type="chain" id="PRO_5007274912" description="DUF4124 domain-containing protein" evidence="2">
    <location>
        <begin position="20"/>
        <end position="166"/>
    </location>
</feature>
<evidence type="ECO:0000313" key="4">
    <source>
        <dbReference type="EMBL" id="AMO67074.1"/>
    </source>
</evidence>
<evidence type="ECO:0000256" key="1">
    <source>
        <dbReference type="SAM" id="MobiDB-lite"/>
    </source>
</evidence>
<feature type="signal peptide" evidence="2">
    <location>
        <begin position="1"/>
        <end position="19"/>
    </location>
</feature>
<dbReference type="RefSeq" id="WP_062382753.1">
    <property type="nucleotide sequence ID" value="NZ_CP014544.1"/>
</dbReference>
<evidence type="ECO:0000259" key="3">
    <source>
        <dbReference type="Pfam" id="PF13511"/>
    </source>
</evidence>
<dbReference type="InterPro" id="IPR025392">
    <property type="entry name" value="DUF4124"/>
</dbReference>
<proteinExistence type="predicted"/>
<dbReference type="STRING" id="1470434.AZF00_01585"/>
<dbReference type="Proteomes" id="UP000074119">
    <property type="component" value="Chromosome"/>
</dbReference>
<reference evidence="4 5" key="1">
    <citation type="submission" date="2015-12" db="EMBL/GenBank/DDBJ databases">
        <authorList>
            <person name="Shamseldin A."/>
            <person name="Moawad H."/>
            <person name="Abd El-Rahim W.M."/>
            <person name="Sadowsky M.J."/>
        </authorList>
    </citation>
    <scope>NUCLEOTIDE SEQUENCE [LARGE SCALE GENOMIC DNA]</scope>
    <source>
        <strain evidence="4 5">SM2</strain>
    </source>
</reference>
<keyword evidence="2" id="KW-0732">Signal</keyword>
<organism evidence="4 5">
    <name type="scientific">Zhongshania aliphaticivorans</name>
    <dbReference type="NCBI Taxonomy" id="1470434"/>
    <lineage>
        <taxon>Bacteria</taxon>
        <taxon>Pseudomonadati</taxon>
        <taxon>Pseudomonadota</taxon>
        <taxon>Gammaproteobacteria</taxon>
        <taxon>Cellvibrionales</taxon>
        <taxon>Spongiibacteraceae</taxon>
        <taxon>Zhongshania</taxon>
    </lineage>
</organism>
<feature type="region of interest" description="Disordered" evidence="1">
    <location>
        <begin position="35"/>
        <end position="63"/>
    </location>
</feature>
<dbReference type="KEGG" id="zal:AZF00_01585"/>
<dbReference type="Gene3D" id="2.60.40.10">
    <property type="entry name" value="Immunoglobulins"/>
    <property type="match status" value="1"/>
</dbReference>
<dbReference type="EMBL" id="CP014544">
    <property type="protein sequence ID" value="AMO67074.1"/>
    <property type="molecule type" value="Genomic_DNA"/>
</dbReference>
<feature type="domain" description="DUF4124" evidence="3">
    <location>
        <begin position="11"/>
        <end position="57"/>
    </location>
</feature>
<accession>A0A127M1G6</accession>
<gene>
    <name evidence="4" type="ORF">AZF00_01585</name>
</gene>
<name>A0A127M1G6_9GAMM</name>